<dbReference type="GO" id="GO:0004175">
    <property type="term" value="F:endopeptidase activity"/>
    <property type="evidence" value="ECO:0007669"/>
    <property type="project" value="TreeGrafter"/>
</dbReference>
<reference evidence="3" key="1">
    <citation type="submission" date="2017-09" db="EMBL/GenBank/DDBJ databases">
        <title>Depth-based differentiation of microbial function through sediment-hosted aquifers and enrichment of novel symbionts in the deep terrestrial subsurface.</title>
        <authorList>
            <person name="Probst A.J."/>
            <person name="Ladd B."/>
            <person name="Jarett J.K."/>
            <person name="Geller-Mcgrath D.E."/>
            <person name="Sieber C.M.K."/>
            <person name="Emerson J.B."/>
            <person name="Anantharaman K."/>
            <person name="Thomas B.C."/>
            <person name="Malmstrom R."/>
            <person name="Stieglmeier M."/>
            <person name="Klingl A."/>
            <person name="Woyke T."/>
            <person name="Ryan C.M."/>
            <person name="Banfield J.F."/>
        </authorList>
    </citation>
    <scope>NUCLEOTIDE SEQUENCE [LARGE SCALE GENOMIC DNA]</scope>
</reference>
<gene>
    <name evidence="2" type="ORF">COY37_06215</name>
</gene>
<dbReference type="InterPro" id="IPR029045">
    <property type="entry name" value="ClpP/crotonase-like_dom_sf"/>
</dbReference>
<dbReference type="PANTHER" id="PTHR32060:SF30">
    <property type="entry name" value="CARBOXY-TERMINAL PROCESSING PROTEASE CTPA"/>
    <property type="match status" value="1"/>
</dbReference>
<dbReference type="Gene3D" id="3.30.750.44">
    <property type="match status" value="1"/>
</dbReference>
<dbReference type="InterPro" id="IPR028204">
    <property type="entry name" value="Tricorn_C1"/>
</dbReference>
<dbReference type="Gene3D" id="3.90.226.10">
    <property type="entry name" value="2-enoyl-CoA Hydratase, Chain A, domain 1"/>
    <property type="match status" value="1"/>
</dbReference>
<dbReference type="SMART" id="SM00245">
    <property type="entry name" value="TSPc"/>
    <property type="match status" value="1"/>
</dbReference>
<name>A0A2M7T7N0_9ACTN</name>
<dbReference type="CDD" id="cd06567">
    <property type="entry name" value="Peptidase_S41"/>
    <property type="match status" value="1"/>
</dbReference>
<dbReference type="SUPFAM" id="SSF52096">
    <property type="entry name" value="ClpP/crotonase"/>
    <property type="match status" value="1"/>
</dbReference>
<dbReference type="AlphaFoldDB" id="A0A2M7T7N0"/>
<organism evidence="2 3">
    <name type="scientific">Candidatus Aquicultor secundus</name>
    <dbReference type="NCBI Taxonomy" id="1973895"/>
    <lineage>
        <taxon>Bacteria</taxon>
        <taxon>Bacillati</taxon>
        <taxon>Actinomycetota</taxon>
        <taxon>Candidatus Aquicultoria</taxon>
        <taxon>Candidatus Aquicultorales</taxon>
        <taxon>Candidatus Aquicultoraceae</taxon>
        <taxon>Candidatus Aquicultor</taxon>
    </lineage>
</organism>
<proteinExistence type="predicted"/>
<accession>A0A2M7T7N0</accession>
<dbReference type="Proteomes" id="UP000230956">
    <property type="component" value="Unassembled WGS sequence"/>
</dbReference>
<evidence type="ECO:0000259" key="1">
    <source>
        <dbReference type="SMART" id="SM00245"/>
    </source>
</evidence>
<feature type="domain" description="Tail specific protease" evidence="1">
    <location>
        <begin position="193"/>
        <end position="383"/>
    </location>
</feature>
<dbReference type="Pfam" id="PF14684">
    <property type="entry name" value="Tricorn_C1"/>
    <property type="match status" value="1"/>
</dbReference>
<dbReference type="EMBL" id="PFNG01000150">
    <property type="protein sequence ID" value="PIZ38395.1"/>
    <property type="molecule type" value="Genomic_DNA"/>
</dbReference>
<sequence length="406" mass="46193">MKMSTINALPIEKTRIEIFEQIWDLVYKKYPLFKERDVDWFDIKNKYSGRIIGIDSYDRLYRCIDDMLLELKDPHTRILSSPWFKPMIYPFLVMAINDDCYISHILAESSELAPGMKILSVNGILIEDLKRTICNKFLFSSKNMQTVAFVNELMGGDLGDSVEIEATDGQNVVVGRLAKQDIGVITGVNLDSDDSLSNDYKREILKPCLVKIFDHGVGYIKILSFRYEGVVKTFKAALEQCRKASSLIIDVRGNHGGLIAETVRIASIFTPRNKIIGYRLAKQGEREKILVEPERDIDHDFRRIMLLCDESTMSSSEFIFLNALKGVDERIKLVGRQTAGLAHEATIYTLFDGTKLQITTFKYLTPEGRVMEEAGILPDLEVLNSVVLITKQEDAQLDRAIELCRN</sequence>
<evidence type="ECO:0000313" key="2">
    <source>
        <dbReference type="EMBL" id="PIZ38395.1"/>
    </source>
</evidence>
<dbReference type="PANTHER" id="PTHR32060">
    <property type="entry name" value="TAIL-SPECIFIC PROTEASE"/>
    <property type="match status" value="1"/>
</dbReference>
<dbReference type="GO" id="GO:0006508">
    <property type="term" value="P:proteolysis"/>
    <property type="evidence" value="ECO:0007669"/>
    <property type="project" value="InterPro"/>
</dbReference>
<dbReference type="InterPro" id="IPR005151">
    <property type="entry name" value="Tail-specific_protease"/>
</dbReference>
<dbReference type="GO" id="GO:0008236">
    <property type="term" value="F:serine-type peptidase activity"/>
    <property type="evidence" value="ECO:0007669"/>
    <property type="project" value="InterPro"/>
</dbReference>
<evidence type="ECO:0000313" key="3">
    <source>
        <dbReference type="Proteomes" id="UP000230956"/>
    </source>
</evidence>
<dbReference type="Pfam" id="PF03572">
    <property type="entry name" value="Peptidase_S41"/>
    <property type="match status" value="1"/>
</dbReference>
<protein>
    <recommendedName>
        <fullName evidence="1">Tail specific protease domain-containing protein</fullName>
    </recommendedName>
</protein>
<dbReference type="GO" id="GO:0007165">
    <property type="term" value="P:signal transduction"/>
    <property type="evidence" value="ECO:0007669"/>
    <property type="project" value="TreeGrafter"/>
</dbReference>
<dbReference type="GO" id="GO:0030288">
    <property type="term" value="C:outer membrane-bounded periplasmic space"/>
    <property type="evidence" value="ECO:0007669"/>
    <property type="project" value="TreeGrafter"/>
</dbReference>
<comment type="caution">
    <text evidence="2">The sequence shown here is derived from an EMBL/GenBank/DDBJ whole genome shotgun (WGS) entry which is preliminary data.</text>
</comment>